<dbReference type="AlphaFoldDB" id="A0A0F9BL95"/>
<name>A0A0F9BL95_9ZZZZ</name>
<proteinExistence type="predicted"/>
<feature type="transmembrane region" description="Helical" evidence="1">
    <location>
        <begin position="127"/>
        <end position="144"/>
    </location>
</feature>
<accession>A0A0F9BL95</accession>
<keyword evidence="1" id="KW-0812">Transmembrane</keyword>
<feature type="non-terminal residue" evidence="2">
    <location>
        <position position="394"/>
    </location>
</feature>
<sequence>MAYEHEKSETTIFLDIVRNVLILVATGYAVSLIWQWNWIVALIATFPVYVVMLNLIGFATLPLYTLTPENRLQRIVARFNSSPPISLTQLQGTSMDERLSEMDKQLRDTPRVSLVIAVEMNKGKRNAHLFLGVVALAVILAFGWSNWLLLLPAALGVGSFLFQMNILIFSSELKRRSEEPEEEPAPSEAEELDEARRRIEFAEIMDGRPLGNLTYDEAESYTAEYCELLIEEGLIEKGLVSKESRLPTSLERMKEALKVECLRMCDQGGRFDDNCEAIVGCFMQLAYIVPDDLAEKASQRREAMDTLCSTEVSDTEAYNAAVDTLRVATSQPGTDVSHLRIQNMNELNVEWNAFVKKYRDKYIQLEDEGSLMRSSTVTSYHLPCGLWCEQRTET</sequence>
<feature type="transmembrane region" description="Helical" evidence="1">
    <location>
        <begin position="40"/>
        <end position="64"/>
    </location>
</feature>
<protein>
    <submittedName>
        <fullName evidence="2">Uncharacterized protein</fullName>
    </submittedName>
</protein>
<reference evidence="2" key="1">
    <citation type="journal article" date="2015" name="Nature">
        <title>Complex archaea that bridge the gap between prokaryotes and eukaryotes.</title>
        <authorList>
            <person name="Spang A."/>
            <person name="Saw J.H."/>
            <person name="Jorgensen S.L."/>
            <person name="Zaremba-Niedzwiedzka K."/>
            <person name="Martijn J."/>
            <person name="Lind A.E."/>
            <person name="van Eijk R."/>
            <person name="Schleper C."/>
            <person name="Guy L."/>
            <person name="Ettema T.J."/>
        </authorList>
    </citation>
    <scope>NUCLEOTIDE SEQUENCE</scope>
</reference>
<comment type="caution">
    <text evidence="2">The sequence shown here is derived from an EMBL/GenBank/DDBJ whole genome shotgun (WGS) entry which is preliminary data.</text>
</comment>
<evidence type="ECO:0000313" key="2">
    <source>
        <dbReference type="EMBL" id="KKL14597.1"/>
    </source>
</evidence>
<feature type="transmembrane region" description="Helical" evidence="1">
    <location>
        <begin position="12"/>
        <end position="34"/>
    </location>
</feature>
<keyword evidence="1" id="KW-1133">Transmembrane helix</keyword>
<organism evidence="2">
    <name type="scientific">marine sediment metagenome</name>
    <dbReference type="NCBI Taxonomy" id="412755"/>
    <lineage>
        <taxon>unclassified sequences</taxon>
        <taxon>metagenomes</taxon>
        <taxon>ecological metagenomes</taxon>
    </lineage>
</organism>
<keyword evidence="1" id="KW-0472">Membrane</keyword>
<dbReference type="EMBL" id="LAZR01040394">
    <property type="protein sequence ID" value="KKL14597.1"/>
    <property type="molecule type" value="Genomic_DNA"/>
</dbReference>
<gene>
    <name evidence="2" type="ORF">LCGC14_2514050</name>
</gene>
<evidence type="ECO:0000256" key="1">
    <source>
        <dbReference type="SAM" id="Phobius"/>
    </source>
</evidence>